<dbReference type="RefSeq" id="WP_058498878.1">
    <property type="nucleotide sequence ID" value="NZ_CAAAHW010000001.1"/>
</dbReference>
<feature type="domain" description="LysM" evidence="2">
    <location>
        <begin position="37"/>
        <end position="81"/>
    </location>
</feature>
<dbReference type="InterPro" id="IPR018392">
    <property type="entry name" value="LysM"/>
</dbReference>
<evidence type="ECO:0000313" key="6">
    <source>
        <dbReference type="Proteomes" id="UP000254476"/>
    </source>
</evidence>
<dbReference type="AlphaFoldDB" id="A0A378J8I3"/>
<proteinExistence type="inferred from homology"/>
<evidence type="ECO:0000313" key="3">
    <source>
        <dbReference type="EMBL" id="KTD10772.1"/>
    </source>
</evidence>
<dbReference type="OrthoDB" id="9795421at2"/>
<name>A0A378J8I3_9GAMM</name>
<dbReference type="CDD" id="cd00118">
    <property type="entry name" value="LysM"/>
    <property type="match status" value="1"/>
</dbReference>
<keyword evidence="4" id="KW-0449">Lipoprotein</keyword>
<dbReference type="CDD" id="cd12797">
    <property type="entry name" value="M23_peptidase"/>
    <property type="match status" value="1"/>
</dbReference>
<dbReference type="PANTHER" id="PTHR21666:SF263">
    <property type="entry name" value="MUREIN HYDROLASE ACTIVATOR NLPD"/>
    <property type="match status" value="1"/>
</dbReference>
<reference evidence="4 6" key="2">
    <citation type="submission" date="2018-06" db="EMBL/GenBank/DDBJ databases">
        <authorList>
            <consortium name="Pathogen Informatics"/>
            <person name="Doyle S."/>
        </authorList>
    </citation>
    <scope>NUCLEOTIDE SEQUENCE [LARGE SCALE GENOMIC DNA]</scope>
    <source>
        <strain evidence="4 6">NCTC12388</strain>
    </source>
</reference>
<dbReference type="GO" id="GO:0032153">
    <property type="term" value="C:cell division site"/>
    <property type="evidence" value="ECO:0007669"/>
    <property type="project" value="TreeGrafter"/>
</dbReference>
<sequence>MIGSFFKRFLCPFLSLILVGCGKNWAPVSELHWSSQKVHIVKRGETLYSIAFRYDTNYKTLARLNHINPPYYLRVGQVINLRNIPRNRQVSRNLRTYKPYYAPPRPRPIVIHSPVNRYARSASGWLWPVSGRVVTTFIPDQGKKGINIACKKGEKVLAAANGVVAYAGSGLAGYGNLIIIKHNYGYLTAYGHNARVMVSEGQYVKAGQIIAEAGIIDHKYIGLHFEIRKSGVPVNPLNYLQKG</sequence>
<dbReference type="EMBL" id="UGOB01000001">
    <property type="protein sequence ID" value="STX43905.1"/>
    <property type="molecule type" value="Genomic_DNA"/>
</dbReference>
<dbReference type="SMART" id="SM00257">
    <property type="entry name" value="LysM"/>
    <property type="match status" value="1"/>
</dbReference>
<dbReference type="STRING" id="45066.Lgra_1738"/>
<dbReference type="PROSITE" id="PS51782">
    <property type="entry name" value="LYSM"/>
    <property type="match status" value="1"/>
</dbReference>
<dbReference type="InterPro" id="IPR016047">
    <property type="entry name" value="M23ase_b-sheet_dom"/>
</dbReference>
<dbReference type="EMBL" id="LNYE01000022">
    <property type="protein sequence ID" value="KTD10772.1"/>
    <property type="molecule type" value="Genomic_DNA"/>
</dbReference>
<dbReference type="Pfam" id="PF01476">
    <property type="entry name" value="LysM"/>
    <property type="match status" value="1"/>
</dbReference>
<dbReference type="Proteomes" id="UP000254476">
    <property type="component" value="Unassembled WGS sequence"/>
</dbReference>
<evidence type="ECO:0000259" key="2">
    <source>
        <dbReference type="PROSITE" id="PS51782"/>
    </source>
</evidence>
<keyword evidence="5" id="KW-1185">Reference proteome</keyword>
<evidence type="ECO:0000313" key="4">
    <source>
        <dbReference type="EMBL" id="STX43905.1"/>
    </source>
</evidence>
<dbReference type="GO" id="GO:0004222">
    <property type="term" value="F:metalloendopeptidase activity"/>
    <property type="evidence" value="ECO:0007669"/>
    <property type="project" value="TreeGrafter"/>
</dbReference>
<comment type="similarity">
    <text evidence="1">Belongs to the E.coli NlpD/Haemophilus LppB family.</text>
</comment>
<accession>A0A378J8I3</accession>
<protein>
    <submittedName>
        <fullName evidence="4">Novel lipoprotein homolog NlpD</fullName>
    </submittedName>
</protein>
<gene>
    <name evidence="4" type="primary">nlpD</name>
    <name evidence="3" type="ORF">Lgra_1738</name>
    <name evidence="4" type="ORF">NCTC12388_01268</name>
</gene>
<dbReference type="Pfam" id="PF01551">
    <property type="entry name" value="Peptidase_M23"/>
    <property type="match status" value="1"/>
</dbReference>
<dbReference type="Gene3D" id="3.10.350.10">
    <property type="entry name" value="LysM domain"/>
    <property type="match status" value="1"/>
</dbReference>
<dbReference type="InterPro" id="IPR011055">
    <property type="entry name" value="Dup_hybrid_motif"/>
</dbReference>
<organism evidence="4 6">
    <name type="scientific">Legionella gratiana</name>
    <dbReference type="NCBI Taxonomy" id="45066"/>
    <lineage>
        <taxon>Bacteria</taxon>
        <taxon>Pseudomonadati</taxon>
        <taxon>Pseudomonadota</taxon>
        <taxon>Gammaproteobacteria</taxon>
        <taxon>Legionellales</taxon>
        <taxon>Legionellaceae</taxon>
        <taxon>Legionella</taxon>
    </lineage>
</organism>
<dbReference type="InterPro" id="IPR036779">
    <property type="entry name" value="LysM_dom_sf"/>
</dbReference>
<dbReference type="InterPro" id="IPR050570">
    <property type="entry name" value="Cell_wall_metabolism_enzyme"/>
</dbReference>
<dbReference type="GO" id="GO:0009279">
    <property type="term" value="C:cell outer membrane"/>
    <property type="evidence" value="ECO:0007669"/>
    <property type="project" value="TreeGrafter"/>
</dbReference>
<dbReference type="SUPFAM" id="SSF51261">
    <property type="entry name" value="Duplicated hybrid motif"/>
    <property type="match status" value="1"/>
</dbReference>
<dbReference type="Gene3D" id="2.70.70.10">
    <property type="entry name" value="Glucose Permease (Domain IIA)"/>
    <property type="match status" value="1"/>
</dbReference>
<reference evidence="3 5" key="1">
    <citation type="submission" date="2015-11" db="EMBL/GenBank/DDBJ databases">
        <title>Genomic analysis of 38 Legionella species identifies large and diverse effector repertoires.</title>
        <authorList>
            <person name="Burstein D."/>
            <person name="Amaro F."/>
            <person name="Zusman T."/>
            <person name="Lifshitz Z."/>
            <person name="Cohen O."/>
            <person name="Gilbert J.A."/>
            <person name="Pupko T."/>
            <person name="Shuman H.A."/>
            <person name="Segal G."/>
        </authorList>
    </citation>
    <scope>NUCLEOTIDE SEQUENCE [LARGE SCALE GENOMIC DNA]</scope>
    <source>
        <strain evidence="3 5">Lyon 8420412</strain>
    </source>
</reference>
<evidence type="ECO:0000313" key="5">
    <source>
        <dbReference type="Proteomes" id="UP000054691"/>
    </source>
</evidence>
<evidence type="ECO:0000256" key="1">
    <source>
        <dbReference type="ARBA" id="ARBA00038420"/>
    </source>
</evidence>
<dbReference type="Proteomes" id="UP000054691">
    <property type="component" value="Unassembled WGS sequence"/>
</dbReference>
<dbReference type="PANTHER" id="PTHR21666">
    <property type="entry name" value="PEPTIDASE-RELATED"/>
    <property type="match status" value="1"/>
</dbReference>
<dbReference type="PROSITE" id="PS51257">
    <property type="entry name" value="PROKAR_LIPOPROTEIN"/>
    <property type="match status" value="1"/>
</dbReference>